<accession>A0A0D7BCR8</accession>
<dbReference type="AlphaFoldDB" id="A0A0D7BCR8"/>
<evidence type="ECO:0000313" key="3">
    <source>
        <dbReference type="EMBL" id="KIY67331.1"/>
    </source>
</evidence>
<gene>
    <name evidence="3" type="ORF">CYLTODRAFT_397227</name>
</gene>
<feature type="region of interest" description="Disordered" evidence="1">
    <location>
        <begin position="176"/>
        <end position="218"/>
    </location>
</feature>
<feature type="domain" description="WKF" evidence="2">
    <location>
        <begin position="121"/>
        <end position="175"/>
    </location>
</feature>
<dbReference type="OrthoDB" id="10261563at2759"/>
<feature type="compositionally biased region" description="Basic and acidic residues" evidence="1">
    <location>
        <begin position="192"/>
        <end position="207"/>
    </location>
</feature>
<dbReference type="EMBL" id="KN880528">
    <property type="protein sequence ID" value="KIY67331.1"/>
    <property type="molecule type" value="Genomic_DNA"/>
</dbReference>
<evidence type="ECO:0000313" key="4">
    <source>
        <dbReference type="Proteomes" id="UP000054007"/>
    </source>
</evidence>
<organism evidence="3 4">
    <name type="scientific">Cylindrobasidium torrendii FP15055 ss-10</name>
    <dbReference type="NCBI Taxonomy" id="1314674"/>
    <lineage>
        <taxon>Eukaryota</taxon>
        <taxon>Fungi</taxon>
        <taxon>Dikarya</taxon>
        <taxon>Basidiomycota</taxon>
        <taxon>Agaricomycotina</taxon>
        <taxon>Agaricomycetes</taxon>
        <taxon>Agaricomycetidae</taxon>
        <taxon>Agaricales</taxon>
        <taxon>Marasmiineae</taxon>
        <taxon>Physalacriaceae</taxon>
        <taxon>Cylindrobasidium</taxon>
    </lineage>
</organism>
<dbReference type="Pfam" id="PF10180">
    <property type="entry name" value="WKF"/>
    <property type="match status" value="1"/>
</dbReference>
<protein>
    <recommendedName>
        <fullName evidence="2">WKF domain-containing protein</fullName>
    </recommendedName>
</protein>
<keyword evidence="4" id="KW-1185">Reference proteome</keyword>
<proteinExistence type="predicted"/>
<name>A0A0D7BCR8_9AGAR</name>
<dbReference type="Proteomes" id="UP000054007">
    <property type="component" value="Unassembled WGS sequence"/>
</dbReference>
<sequence>MTSADPVALKSKRKRAKETDQVIEPTGTTGENKAQKKSKKVKEVIEPTADSIDAVPVKEKKSKKRKRELAEAADAPPEAIPNPEPPAKKRRNKTGFQDPSGDSELTDQAQKALEYAFMQFRKPKKWKFNKARQNWLVRNYWSSEQVPDAYTPLVIQYMLKMQGGAREGLVKSCETHLAPPKPKNVDVTSTSESKDSTEAKSTEEKDATPIVVADAPPASAQRARALLDALTSPTSS</sequence>
<evidence type="ECO:0000256" key="1">
    <source>
        <dbReference type="SAM" id="MobiDB-lite"/>
    </source>
</evidence>
<dbReference type="InterPro" id="IPR019327">
    <property type="entry name" value="WKF"/>
</dbReference>
<reference evidence="3 4" key="1">
    <citation type="journal article" date="2015" name="Fungal Genet. Biol.">
        <title>Evolution of novel wood decay mechanisms in Agaricales revealed by the genome sequences of Fistulina hepatica and Cylindrobasidium torrendii.</title>
        <authorList>
            <person name="Floudas D."/>
            <person name="Held B.W."/>
            <person name="Riley R."/>
            <person name="Nagy L.G."/>
            <person name="Koehler G."/>
            <person name="Ransdell A.S."/>
            <person name="Younus H."/>
            <person name="Chow J."/>
            <person name="Chiniquy J."/>
            <person name="Lipzen A."/>
            <person name="Tritt A."/>
            <person name="Sun H."/>
            <person name="Haridas S."/>
            <person name="LaButti K."/>
            <person name="Ohm R.A."/>
            <person name="Kues U."/>
            <person name="Blanchette R.A."/>
            <person name="Grigoriev I.V."/>
            <person name="Minto R.E."/>
            <person name="Hibbett D.S."/>
        </authorList>
    </citation>
    <scope>NUCLEOTIDE SEQUENCE [LARGE SCALE GENOMIC DNA]</scope>
    <source>
        <strain evidence="3 4">FP15055 ss-10</strain>
    </source>
</reference>
<dbReference type="PANTHER" id="PTHR22306">
    <property type="entry name" value="CHROMOSOME 7 OPEN READING FRAME 50"/>
    <property type="match status" value="1"/>
</dbReference>
<evidence type="ECO:0000259" key="2">
    <source>
        <dbReference type="Pfam" id="PF10180"/>
    </source>
</evidence>
<dbReference type="PANTHER" id="PTHR22306:SF2">
    <property type="entry name" value="CHROMOSOME 7 OPEN READING FRAME 50"/>
    <property type="match status" value="1"/>
</dbReference>
<feature type="region of interest" description="Disordered" evidence="1">
    <location>
        <begin position="1"/>
        <end position="108"/>
    </location>
</feature>
<dbReference type="STRING" id="1314674.A0A0D7BCR8"/>